<sequence length="190" mass="21229">MNRQRALGILGGLVGLASLGFGIWTAYSMWSGQGPPSQSARRGSRRRVVTIDVNGLLLRVSPLEVGSWTLETLPGAKEWLEKMMDQATIYLIVHLPPSSIEEGKVKDMNRVREHCQWVEREAQRVLGVTLRQEDTVLATSTVQGRVHLIRALQPNLHLDSDDTVIGQVRFFVGRAHHLTSLEDPSVWDAM</sequence>
<accession>A0A4P9Y1H9</accession>
<dbReference type="OrthoDB" id="77656at2759"/>
<evidence type="ECO:0000313" key="2">
    <source>
        <dbReference type="Proteomes" id="UP000267251"/>
    </source>
</evidence>
<reference evidence="2" key="1">
    <citation type="journal article" date="2018" name="Nat. Microbiol.">
        <title>Leveraging single-cell genomics to expand the fungal tree of life.</title>
        <authorList>
            <person name="Ahrendt S.R."/>
            <person name="Quandt C.A."/>
            <person name="Ciobanu D."/>
            <person name="Clum A."/>
            <person name="Salamov A."/>
            <person name="Andreopoulos B."/>
            <person name="Cheng J.F."/>
            <person name="Woyke T."/>
            <person name="Pelin A."/>
            <person name="Henrissat B."/>
            <person name="Reynolds N.K."/>
            <person name="Benny G.L."/>
            <person name="Smith M.E."/>
            <person name="James T.Y."/>
            <person name="Grigoriev I.V."/>
        </authorList>
    </citation>
    <scope>NUCLEOTIDE SEQUENCE [LARGE SCALE GENOMIC DNA]</scope>
</reference>
<keyword evidence="2" id="KW-1185">Reference proteome</keyword>
<proteinExistence type="predicted"/>
<evidence type="ECO:0000313" key="1">
    <source>
        <dbReference type="EMBL" id="RKP12658.1"/>
    </source>
</evidence>
<organism evidence="1 2">
    <name type="scientific">Piptocephalis cylindrospora</name>
    <dbReference type="NCBI Taxonomy" id="1907219"/>
    <lineage>
        <taxon>Eukaryota</taxon>
        <taxon>Fungi</taxon>
        <taxon>Fungi incertae sedis</taxon>
        <taxon>Zoopagomycota</taxon>
        <taxon>Zoopagomycotina</taxon>
        <taxon>Zoopagomycetes</taxon>
        <taxon>Zoopagales</taxon>
        <taxon>Piptocephalidaceae</taxon>
        <taxon>Piptocephalis</taxon>
    </lineage>
</organism>
<dbReference type="Proteomes" id="UP000267251">
    <property type="component" value="Unassembled WGS sequence"/>
</dbReference>
<gene>
    <name evidence="1" type="ORF">BJ684DRAFT_16878</name>
</gene>
<name>A0A4P9Y1H9_9FUNG</name>
<protein>
    <submittedName>
        <fullName evidence="1">Uncharacterized protein</fullName>
    </submittedName>
</protein>
<dbReference type="AlphaFoldDB" id="A0A4P9Y1H9"/>
<dbReference type="EMBL" id="KZ988250">
    <property type="protein sequence ID" value="RKP12658.1"/>
    <property type="molecule type" value="Genomic_DNA"/>
</dbReference>